<dbReference type="InterPro" id="IPR024463">
    <property type="entry name" value="Transposase_TnpC_homeodom"/>
</dbReference>
<feature type="domain" description="Transposase IS66 zinc-finger binding" evidence="1">
    <location>
        <begin position="116"/>
        <end position="159"/>
    </location>
</feature>
<reference evidence="3 4" key="1">
    <citation type="journal article" date="2012" name="BMC Genomics">
        <title>Genomic basis of broad host range and environmental adaptability of Rhizobium tropici CIAT 899 and Rhizobium sp. PRF 81 which are used in inoculants for common bean (Phaseolus vulgaris L.).</title>
        <authorList>
            <person name="Ormeno-Orrillo E."/>
            <person name="Menna P."/>
            <person name="Almeida L.G."/>
            <person name="Ollero F.J."/>
            <person name="Nicolas M.F."/>
            <person name="Pains Rodrigues E."/>
            <person name="Shigueyoshi Nakatani A."/>
            <person name="Silva Batista J.S."/>
            <person name="Oliveira Chueire L.M."/>
            <person name="Souza R.C."/>
            <person name="Ribeiro Vasconcelos A.T."/>
            <person name="Megias M."/>
            <person name="Hungria M."/>
            <person name="Martinez-Romero E."/>
        </authorList>
    </citation>
    <scope>NUCLEOTIDE SEQUENCE [LARGE SCALE GENOMIC DNA]</scope>
    <source>
        <strain evidence="3 4">PRF 81</strain>
    </source>
</reference>
<feature type="domain" description="Transposase TnpC homeodomain" evidence="2">
    <location>
        <begin position="34"/>
        <end position="107"/>
    </location>
</feature>
<dbReference type="STRING" id="363754.RHSP_81702"/>
<gene>
    <name evidence="3" type="ORF">RHSP_81702</name>
</gene>
<dbReference type="InterPro" id="IPR052344">
    <property type="entry name" value="Transposase-related"/>
</dbReference>
<sequence>MVGPVMPLRHDPLPQDTVQLTRIILSLNEENADLKARVAFLERLLFGTKSEKMTIIDPTQAMLDLGHVSDIPVAANDDVAPVGEDKTPARRSPARNIGRLPKYLPRYDEIIEPESKTCPCCSFELHCIGTDVSEALDIVPAVVRVRRTIRPRYACRACESVVVQASAPARVMDGGMVTTGVCRACRCFEVCLASPAQQTGADAGLLRRHDRSRHARRLGHVGRLVAGASLRCAHRLHPLAAGGIL</sequence>
<dbReference type="InterPro" id="IPR024474">
    <property type="entry name" value="Znf_dom_IS66"/>
</dbReference>
<dbReference type="PATRIC" id="fig|363754.4.peg.6626"/>
<dbReference type="Pfam" id="PF13005">
    <property type="entry name" value="zf-IS66"/>
    <property type="match status" value="1"/>
</dbReference>
<dbReference type="Pfam" id="PF13007">
    <property type="entry name" value="LZ_Tnp_IS66"/>
    <property type="match status" value="1"/>
</dbReference>
<organism evidence="3 4">
    <name type="scientific">Rhizobium freirei PRF 81</name>
    <dbReference type="NCBI Taxonomy" id="363754"/>
    <lineage>
        <taxon>Bacteria</taxon>
        <taxon>Pseudomonadati</taxon>
        <taxon>Pseudomonadota</taxon>
        <taxon>Alphaproteobacteria</taxon>
        <taxon>Hyphomicrobiales</taxon>
        <taxon>Rhizobiaceae</taxon>
        <taxon>Rhizobium/Agrobacterium group</taxon>
        <taxon>Rhizobium</taxon>
    </lineage>
</organism>
<dbReference type="PANTHER" id="PTHR33678:SF1">
    <property type="entry name" value="BLL1576 PROTEIN"/>
    <property type="match status" value="1"/>
</dbReference>
<accession>N6UYJ9</accession>
<dbReference type="PANTHER" id="PTHR33678">
    <property type="entry name" value="BLL1576 PROTEIN"/>
    <property type="match status" value="1"/>
</dbReference>
<evidence type="ECO:0000313" key="4">
    <source>
        <dbReference type="Proteomes" id="UP000012429"/>
    </source>
</evidence>
<comment type="caution">
    <text evidence="3">The sequence shown here is derived from an EMBL/GenBank/DDBJ whole genome shotgun (WGS) entry which is preliminary data.</text>
</comment>
<dbReference type="Proteomes" id="UP000012429">
    <property type="component" value="Unassembled WGS sequence"/>
</dbReference>
<dbReference type="EMBL" id="AQHN01000094">
    <property type="protein sequence ID" value="ENN83927.1"/>
    <property type="molecule type" value="Genomic_DNA"/>
</dbReference>
<dbReference type="AlphaFoldDB" id="N6UYJ9"/>
<name>N6UYJ9_9HYPH</name>
<keyword evidence="4" id="KW-1185">Reference proteome</keyword>
<protein>
    <submittedName>
        <fullName evidence="3">Putative transposase</fullName>
    </submittedName>
</protein>
<evidence type="ECO:0000313" key="3">
    <source>
        <dbReference type="EMBL" id="ENN83927.1"/>
    </source>
</evidence>
<evidence type="ECO:0000259" key="2">
    <source>
        <dbReference type="Pfam" id="PF13007"/>
    </source>
</evidence>
<evidence type="ECO:0000259" key="1">
    <source>
        <dbReference type="Pfam" id="PF13005"/>
    </source>
</evidence>
<proteinExistence type="predicted"/>